<dbReference type="GeneID" id="54573461"/>
<dbReference type="Proteomes" id="UP000800094">
    <property type="component" value="Unassembled WGS sequence"/>
</dbReference>
<feature type="compositionally biased region" description="Basic and acidic residues" evidence="1">
    <location>
        <begin position="10"/>
        <end position="20"/>
    </location>
</feature>
<feature type="region of interest" description="Disordered" evidence="1">
    <location>
        <begin position="1"/>
        <end position="20"/>
    </location>
</feature>
<dbReference type="PANTHER" id="PTHR42085">
    <property type="entry name" value="F-BOX DOMAIN-CONTAINING PROTEIN"/>
    <property type="match status" value="1"/>
</dbReference>
<reference evidence="2" key="1">
    <citation type="journal article" date="2020" name="Stud. Mycol.">
        <title>101 Dothideomycetes genomes: a test case for predicting lifestyles and emergence of pathogens.</title>
        <authorList>
            <person name="Haridas S."/>
            <person name="Albert R."/>
            <person name="Binder M."/>
            <person name="Bloem J."/>
            <person name="Labutti K."/>
            <person name="Salamov A."/>
            <person name="Andreopoulos B."/>
            <person name="Baker S."/>
            <person name="Barry K."/>
            <person name="Bills G."/>
            <person name="Bluhm B."/>
            <person name="Cannon C."/>
            <person name="Castanera R."/>
            <person name="Culley D."/>
            <person name="Daum C."/>
            <person name="Ezra D."/>
            <person name="Gonzalez J."/>
            <person name="Henrissat B."/>
            <person name="Kuo A."/>
            <person name="Liang C."/>
            <person name="Lipzen A."/>
            <person name="Lutzoni F."/>
            <person name="Magnuson J."/>
            <person name="Mondo S."/>
            <person name="Nolan M."/>
            <person name="Ohm R."/>
            <person name="Pangilinan J."/>
            <person name="Park H.-J."/>
            <person name="Ramirez L."/>
            <person name="Alfaro M."/>
            <person name="Sun H."/>
            <person name="Tritt A."/>
            <person name="Yoshinaga Y."/>
            <person name="Zwiers L.-H."/>
            <person name="Turgeon B."/>
            <person name="Goodwin S."/>
            <person name="Spatafora J."/>
            <person name="Crous P."/>
            <person name="Grigoriev I."/>
        </authorList>
    </citation>
    <scope>NUCLEOTIDE SEQUENCE</scope>
    <source>
        <strain evidence="2">CBS 122368</strain>
    </source>
</reference>
<dbReference type="EMBL" id="ML987208">
    <property type="protein sequence ID" value="KAF2242438.1"/>
    <property type="molecule type" value="Genomic_DNA"/>
</dbReference>
<proteinExistence type="predicted"/>
<gene>
    <name evidence="2" type="ORF">BU26DRAFT_161273</name>
</gene>
<dbReference type="OrthoDB" id="4133832at2759"/>
<organism evidence="2 3">
    <name type="scientific">Trematosphaeria pertusa</name>
    <dbReference type="NCBI Taxonomy" id="390896"/>
    <lineage>
        <taxon>Eukaryota</taxon>
        <taxon>Fungi</taxon>
        <taxon>Dikarya</taxon>
        <taxon>Ascomycota</taxon>
        <taxon>Pezizomycotina</taxon>
        <taxon>Dothideomycetes</taxon>
        <taxon>Pleosporomycetidae</taxon>
        <taxon>Pleosporales</taxon>
        <taxon>Massarineae</taxon>
        <taxon>Trematosphaeriaceae</taxon>
        <taxon>Trematosphaeria</taxon>
    </lineage>
</organism>
<dbReference type="InterPro" id="IPR038883">
    <property type="entry name" value="AN11006-like"/>
</dbReference>
<protein>
    <submittedName>
        <fullName evidence="2">Uncharacterized protein</fullName>
    </submittedName>
</protein>
<dbReference type="RefSeq" id="XP_033677442.1">
    <property type="nucleotide sequence ID" value="XM_033820131.1"/>
</dbReference>
<evidence type="ECO:0000313" key="3">
    <source>
        <dbReference type="Proteomes" id="UP000800094"/>
    </source>
</evidence>
<sequence>MATQNVPDNEPEKLSPDNKPFRFLDLPGELRNRVYEEIIPHQPVRLQWTPRPEPGCYLHLSLANANKQIRAEFRPLYVEHTRIEVRWKDLLAYLETFFQRVLEGPKPKDLTINLHPDDYGDSVDVLPFIKLTGNLQNLKCRFQSDPRLGWYSHSTTYHSIVLEDIFDYFHYTAQASLCAGLLRHVLLHKLSWNAPVDLVLIKPPSAMTFAERTAVDTFSSRMGGNFRVLIYVDGKPEKKWTRLMWLTMEEGEGVT</sequence>
<dbReference type="AlphaFoldDB" id="A0A6A6HXE4"/>
<evidence type="ECO:0000256" key="1">
    <source>
        <dbReference type="SAM" id="MobiDB-lite"/>
    </source>
</evidence>
<evidence type="ECO:0000313" key="2">
    <source>
        <dbReference type="EMBL" id="KAF2242438.1"/>
    </source>
</evidence>
<dbReference type="PANTHER" id="PTHR42085:SF1">
    <property type="entry name" value="F-BOX DOMAIN-CONTAINING PROTEIN"/>
    <property type="match status" value="1"/>
</dbReference>
<accession>A0A6A6HXE4</accession>
<keyword evidence="3" id="KW-1185">Reference proteome</keyword>
<name>A0A6A6HXE4_9PLEO</name>